<evidence type="ECO:0000313" key="3">
    <source>
        <dbReference type="Proteomes" id="UP000034032"/>
    </source>
</evidence>
<reference evidence="2 3" key="1">
    <citation type="journal article" date="2015" name="Nature">
        <title>rRNA introns, odd ribosomes, and small enigmatic genomes across a large radiation of phyla.</title>
        <authorList>
            <person name="Brown C.T."/>
            <person name="Hug L.A."/>
            <person name="Thomas B.C."/>
            <person name="Sharon I."/>
            <person name="Castelle C.J."/>
            <person name="Singh A."/>
            <person name="Wilkins M.J."/>
            <person name="Williams K.H."/>
            <person name="Banfield J.F."/>
        </authorList>
    </citation>
    <scope>NUCLEOTIDE SEQUENCE [LARGE SCALE GENOMIC DNA]</scope>
</reference>
<dbReference type="EMBL" id="LCJR01000010">
    <property type="protein sequence ID" value="KKT82203.1"/>
    <property type="molecule type" value="Genomic_DNA"/>
</dbReference>
<sequence>MLYGILIVLLMGLIPYWLLTLWEKSMSNDWEVIAEGVLDRAESDARSFSMAPITKRVAIETTKVYFADGTRVLIGGRPDLPPKGTRIRVSKNKLASYRVELIENRR</sequence>
<name>A0A0G1KF93_9BACT</name>
<keyword evidence="1" id="KW-0812">Transmembrane</keyword>
<dbReference type="Proteomes" id="UP000034032">
    <property type="component" value="Unassembled WGS sequence"/>
</dbReference>
<evidence type="ECO:0000256" key="1">
    <source>
        <dbReference type="SAM" id="Phobius"/>
    </source>
</evidence>
<comment type="caution">
    <text evidence="2">The sequence shown here is derived from an EMBL/GenBank/DDBJ whole genome shotgun (WGS) entry which is preliminary data.</text>
</comment>
<accession>A0A0G1KF93</accession>
<protein>
    <submittedName>
        <fullName evidence="2">Uncharacterized protein</fullName>
    </submittedName>
</protein>
<feature type="transmembrane region" description="Helical" evidence="1">
    <location>
        <begin position="6"/>
        <end position="22"/>
    </location>
</feature>
<dbReference type="AlphaFoldDB" id="A0A0G1KF93"/>
<evidence type="ECO:0000313" key="2">
    <source>
        <dbReference type="EMBL" id="KKT82203.1"/>
    </source>
</evidence>
<keyword evidence="1" id="KW-0472">Membrane</keyword>
<organism evidence="2 3">
    <name type="scientific">Candidatus Yanofskybacteria bacterium GW2011_GWA2_44_9</name>
    <dbReference type="NCBI Taxonomy" id="1619025"/>
    <lineage>
        <taxon>Bacteria</taxon>
        <taxon>Candidatus Yanofskyibacteriota</taxon>
    </lineage>
</organism>
<gene>
    <name evidence="2" type="ORF">UW79_C0010G0040</name>
</gene>
<keyword evidence="1" id="KW-1133">Transmembrane helix</keyword>
<proteinExistence type="predicted"/>